<dbReference type="SUPFAM" id="SSF81886">
    <property type="entry name" value="Helical scaffold and wing domains of SecA"/>
    <property type="match status" value="1"/>
</dbReference>
<feature type="domain" description="WH2" evidence="1">
    <location>
        <begin position="12"/>
        <end position="29"/>
    </location>
</feature>
<comment type="caution">
    <text evidence="2">The sequence shown here is derived from an EMBL/GenBank/DDBJ whole genome shotgun (WGS) entry which is preliminary data.</text>
</comment>
<evidence type="ECO:0000259" key="1">
    <source>
        <dbReference type="PROSITE" id="PS51082"/>
    </source>
</evidence>
<reference evidence="2 3" key="1">
    <citation type="submission" date="2024-06" db="EMBL/GenBank/DDBJ databases">
        <title>The Natural Products Discovery Center: Release of the First 8490 Sequenced Strains for Exploring Actinobacteria Biosynthetic Diversity.</title>
        <authorList>
            <person name="Kalkreuter E."/>
            <person name="Kautsar S.A."/>
            <person name="Yang D."/>
            <person name="Bader C.D."/>
            <person name="Teijaro C.N."/>
            <person name="Fluegel L."/>
            <person name="Davis C.M."/>
            <person name="Simpson J.R."/>
            <person name="Lauterbach L."/>
            <person name="Steele A.D."/>
            <person name="Gui C."/>
            <person name="Meng S."/>
            <person name="Li G."/>
            <person name="Viehrig K."/>
            <person name="Ye F."/>
            <person name="Su P."/>
            <person name="Kiefer A.F."/>
            <person name="Nichols A."/>
            <person name="Cepeda A.J."/>
            <person name="Yan W."/>
            <person name="Fan B."/>
            <person name="Jiang Y."/>
            <person name="Adhikari A."/>
            <person name="Zheng C.-J."/>
            <person name="Schuster L."/>
            <person name="Cowan T.M."/>
            <person name="Smanski M.J."/>
            <person name="Chevrette M.G."/>
            <person name="De Carvalho L.P.S."/>
            <person name="Shen B."/>
        </authorList>
    </citation>
    <scope>NUCLEOTIDE SEQUENCE [LARGE SCALE GENOMIC DNA]</scope>
    <source>
        <strain evidence="2 3">NPDC077434</strain>
    </source>
</reference>
<organism evidence="2 3">
    <name type="scientific">Microbacterium profundi</name>
    <dbReference type="NCBI Taxonomy" id="450380"/>
    <lineage>
        <taxon>Bacteria</taxon>
        <taxon>Bacillati</taxon>
        <taxon>Actinomycetota</taxon>
        <taxon>Actinomycetes</taxon>
        <taxon>Micrococcales</taxon>
        <taxon>Microbacteriaceae</taxon>
        <taxon>Microbacterium</taxon>
    </lineage>
</organism>
<evidence type="ECO:0000313" key="2">
    <source>
        <dbReference type="EMBL" id="MEW1976636.1"/>
    </source>
</evidence>
<dbReference type="EMBL" id="JBFBMH010000039">
    <property type="protein sequence ID" value="MEW1976636.1"/>
    <property type="molecule type" value="Genomic_DNA"/>
</dbReference>
<dbReference type="Gene3D" id="1.10.3060.10">
    <property type="entry name" value="Helical scaffold and wing domains of SecA"/>
    <property type="match status" value="1"/>
</dbReference>
<keyword evidence="3" id="KW-1185">Reference proteome</keyword>
<name>A0ABV3LL43_9MICO</name>
<dbReference type="InterPro" id="IPR003124">
    <property type="entry name" value="WH2_dom"/>
</dbReference>
<protein>
    <recommendedName>
        <fullName evidence="1">WH2 domain-containing protein</fullName>
    </recommendedName>
</protein>
<evidence type="ECO:0000313" key="3">
    <source>
        <dbReference type="Proteomes" id="UP001553715"/>
    </source>
</evidence>
<dbReference type="RefSeq" id="WP_366233479.1">
    <property type="nucleotide sequence ID" value="NZ_JBFBMH010000039.1"/>
</dbReference>
<dbReference type="PROSITE" id="PS51082">
    <property type="entry name" value="WH2"/>
    <property type="match status" value="1"/>
</dbReference>
<dbReference type="Proteomes" id="UP001553715">
    <property type="component" value="Unassembled WGS sequence"/>
</dbReference>
<gene>
    <name evidence="2" type="ORF">AB0301_16400</name>
</gene>
<dbReference type="Pfam" id="PF07516">
    <property type="entry name" value="SecA_SW"/>
    <property type="match status" value="1"/>
</dbReference>
<accession>A0ABV3LL43</accession>
<dbReference type="InterPro" id="IPR036266">
    <property type="entry name" value="SecA_Wing/Scaffold_sf"/>
</dbReference>
<dbReference type="InterPro" id="IPR011116">
    <property type="entry name" value="SecA_Wing/Scaffold"/>
</dbReference>
<proteinExistence type="predicted"/>
<sequence>MTLFSLDEHWQQHLALLSEIRDGIHLRKLAGQNPVDEFHRIALREFDGFFTSVNAAIHDRMQQVGDGEDPLDVLGLQRPSATWTYMLRDDPLGDAMGRAAAEIRRRVRGLITRTEANNNQHGGLSG</sequence>